<gene>
    <name evidence="1" type="ORF">SAMN05660826_01764</name>
</gene>
<sequence length="124" mass="14383">MASKKIETCLDLISHYYKKYIEDNNWRDKEEIFYLIEIGNAIEKVAHKHGVTKPTIISQIEDVVRATNSQGDYKTLVYYIQDWLRTGNPVQIKDVLLKGASKTNKGFDEDLSAINLFFERRPVS</sequence>
<proteinExistence type="predicted"/>
<reference evidence="2" key="1">
    <citation type="submission" date="2016-11" db="EMBL/GenBank/DDBJ databases">
        <authorList>
            <person name="Varghese N."/>
            <person name="Submissions S."/>
        </authorList>
    </citation>
    <scope>NUCLEOTIDE SEQUENCE [LARGE SCALE GENOMIC DNA]</scope>
    <source>
        <strain evidence="2">DSM 18802</strain>
    </source>
</reference>
<keyword evidence="2" id="KW-1185">Reference proteome</keyword>
<dbReference type="STRING" id="447595.SAMN05660826_01764"/>
<dbReference type="AlphaFoldDB" id="A0A1M7L2B8"/>
<dbReference type="Proteomes" id="UP000184375">
    <property type="component" value="Unassembled WGS sequence"/>
</dbReference>
<organism evidence="1 2">
    <name type="scientific">Caldanaerovirga acetigignens</name>
    <dbReference type="NCBI Taxonomy" id="447595"/>
    <lineage>
        <taxon>Bacteria</taxon>
        <taxon>Bacillati</taxon>
        <taxon>Bacillota</taxon>
        <taxon>Clostridia</taxon>
        <taxon>Thermosediminibacterales</taxon>
        <taxon>Thermosediminibacteraceae</taxon>
        <taxon>Caldanaerovirga</taxon>
    </lineage>
</organism>
<protein>
    <submittedName>
        <fullName evidence="1">Uncharacterized protein</fullName>
    </submittedName>
</protein>
<evidence type="ECO:0000313" key="1">
    <source>
        <dbReference type="EMBL" id="SHM72065.1"/>
    </source>
</evidence>
<evidence type="ECO:0000313" key="2">
    <source>
        <dbReference type="Proteomes" id="UP000184375"/>
    </source>
</evidence>
<accession>A0A1M7L2B8</accession>
<dbReference type="RefSeq" id="WP_073257614.1">
    <property type="nucleotide sequence ID" value="NZ_FRCR01000010.1"/>
</dbReference>
<name>A0A1M7L2B8_9FIRM</name>
<dbReference type="EMBL" id="FRCR01000010">
    <property type="protein sequence ID" value="SHM72065.1"/>
    <property type="molecule type" value="Genomic_DNA"/>
</dbReference>